<dbReference type="EnsemblPlants" id="Pp3c7_26870V3.1">
    <property type="protein sequence ID" value="Pp3c7_26870V3.1"/>
    <property type="gene ID" value="Pp3c7_26870"/>
</dbReference>
<dbReference type="AlphaFoldDB" id="A0A2K1KD84"/>
<dbReference type="PANTHER" id="PTHR31642">
    <property type="entry name" value="TRICHOTHECENE 3-O-ACETYLTRANSFERASE"/>
    <property type="match status" value="1"/>
</dbReference>
<dbReference type="Proteomes" id="UP000006727">
    <property type="component" value="Chromosome 7"/>
</dbReference>
<feature type="region of interest" description="Disordered" evidence="2">
    <location>
        <begin position="112"/>
        <end position="135"/>
    </location>
</feature>
<accession>A0A2K1KD84</accession>
<dbReference type="Pfam" id="PF02458">
    <property type="entry name" value="Transferase"/>
    <property type="match status" value="1"/>
</dbReference>
<dbReference type="EMBL" id="ABEU02000007">
    <property type="protein sequence ID" value="PNR51740.1"/>
    <property type="molecule type" value="Genomic_DNA"/>
</dbReference>
<reference evidence="4" key="3">
    <citation type="submission" date="2020-12" db="UniProtKB">
        <authorList>
            <consortium name="EnsemblPlants"/>
        </authorList>
    </citation>
    <scope>IDENTIFICATION</scope>
</reference>
<evidence type="ECO:0000256" key="1">
    <source>
        <dbReference type="ARBA" id="ARBA00009861"/>
    </source>
</evidence>
<dbReference type="Gene3D" id="3.30.559.10">
    <property type="entry name" value="Chloramphenicol acetyltransferase-like domain"/>
    <property type="match status" value="2"/>
</dbReference>
<evidence type="ECO:0000256" key="2">
    <source>
        <dbReference type="SAM" id="MobiDB-lite"/>
    </source>
</evidence>
<dbReference type="STRING" id="3218.A0A2K1KD84"/>
<sequence length="447" mass="49270">MNFIHASCETIVPSPPCTPHLITLSNNDLIMPPYYTGFLYFFHAPTEPEHRVRPKSLQLALARALSAFPPAAGRLKARSNGAGMDIECNNQGAIFVEAHATATLEDLLKSGNSSARGRDTFQPSPLWKSLAPDPNAIDQGPTEKPLLFTQLTRLAGGGVVLAVKLHHFVSDGAAQDYFVSSWAELARNGEISALPYLDRAVMKARTPPCPSFEHVEYIVHKEVPGGFSSTTKPPPMTSKIFEFRTEDILLLKDRANSHDKKDAFTGFQALASHIWKHVTKARGIEPSCDIKLGWAVDGRKRFNPPLPTNYFGNVNFYGCVKSNAREVVAKPLDCAATSIRSATNRITDEYMRSALDFIESQMNPFLLTASFVGTADLAMTSWTRFASYEVDFGWGKPVWFAPPIYDFAGLVILLPHPTDQGGANILIGMLEVHMKALLTDAEFYPVR</sequence>
<dbReference type="PaxDb" id="3218-PP1S97_287V6.1"/>
<dbReference type="GeneID" id="112284629"/>
<proteinExistence type="inferred from homology"/>
<dbReference type="GO" id="GO:0016747">
    <property type="term" value="F:acyltransferase activity, transferring groups other than amino-acyl groups"/>
    <property type="evidence" value="ECO:0000318"/>
    <property type="project" value="GO_Central"/>
</dbReference>
<dbReference type="OrthoDB" id="1925194at2759"/>
<organism evidence="3">
    <name type="scientific">Physcomitrium patens</name>
    <name type="common">Spreading-leaved earth moss</name>
    <name type="synonym">Physcomitrella patens</name>
    <dbReference type="NCBI Taxonomy" id="3218"/>
    <lineage>
        <taxon>Eukaryota</taxon>
        <taxon>Viridiplantae</taxon>
        <taxon>Streptophyta</taxon>
        <taxon>Embryophyta</taxon>
        <taxon>Bryophyta</taxon>
        <taxon>Bryophytina</taxon>
        <taxon>Bryopsida</taxon>
        <taxon>Funariidae</taxon>
        <taxon>Funariales</taxon>
        <taxon>Funariaceae</taxon>
        <taxon>Physcomitrium</taxon>
    </lineage>
</organism>
<reference evidence="3 5" key="2">
    <citation type="journal article" date="2018" name="Plant J.">
        <title>The Physcomitrella patens chromosome-scale assembly reveals moss genome structure and evolution.</title>
        <authorList>
            <person name="Lang D."/>
            <person name="Ullrich K.K."/>
            <person name="Murat F."/>
            <person name="Fuchs J."/>
            <person name="Jenkins J."/>
            <person name="Haas F.B."/>
            <person name="Piednoel M."/>
            <person name="Gundlach H."/>
            <person name="Van Bel M."/>
            <person name="Meyberg R."/>
            <person name="Vives C."/>
            <person name="Morata J."/>
            <person name="Symeonidi A."/>
            <person name="Hiss M."/>
            <person name="Muchero W."/>
            <person name="Kamisugi Y."/>
            <person name="Saleh O."/>
            <person name="Blanc G."/>
            <person name="Decker E.L."/>
            <person name="van Gessel N."/>
            <person name="Grimwood J."/>
            <person name="Hayes R.D."/>
            <person name="Graham S.W."/>
            <person name="Gunter L.E."/>
            <person name="McDaniel S.F."/>
            <person name="Hoernstein S.N.W."/>
            <person name="Larsson A."/>
            <person name="Li F.W."/>
            <person name="Perroud P.F."/>
            <person name="Phillips J."/>
            <person name="Ranjan P."/>
            <person name="Rokshar D.S."/>
            <person name="Rothfels C.J."/>
            <person name="Schneider L."/>
            <person name="Shu S."/>
            <person name="Stevenson D.W."/>
            <person name="Thummler F."/>
            <person name="Tillich M."/>
            <person name="Villarreal Aguilar J.C."/>
            <person name="Widiez T."/>
            <person name="Wong G.K."/>
            <person name="Wymore A."/>
            <person name="Zhang Y."/>
            <person name="Zimmer A.D."/>
            <person name="Quatrano R.S."/>
            <person name="Mayer K.F.X."/>
            <person name="Goodstein D."/>
            <person name="Casacuberta J.M."/>
            <person name="Vandepoele K."/>
            <person name="Reski R."/>
            <person name="Cuming A.C."/>
            <person name="Tuskan G.A."/>
            <person name="Maumus F."/>
            <person name="Salse J."/>
            <person name="Schmutz J."/>
            <person name="Rensing S.A."/>
        </authorList>
    </citation>
    <scope>NUCLEOTIDE SEQUENCE [LARGE SCALE GENOMIC DNA]</scope>
    <source>
        <strain evidence="4 5">cv. Gransden 2004</strain>
    </source>
</reference>
<dbReference type="PANTHER" id="PTHR31642:SF328">
    <property type="entry name" value="BAHD FAMILY ACYLTRANSFERASE"/>
    <property type="match status" value="1"/>
</dbReference>
<dbReference type="OMA" id="CPTSDHF"/>
<evidence type="ECO:0000313" key="3">
    <source>
        <dbReference type="EMBL" id="PNR51740.1"/>
    </source>
</evidence>
<dbReference type="EnsemblPlants" id="Pp3c7_26870V3.2">
    <property type="protein sequence ID" value="Pp3c7_26870V3.2"/>
    <property type="gene ID" value="Pp3c7_26870"/>
</dbReference>
<comment type="similarity">
    <text evidence="1">Belongs to the plant acyltransferase family.</text>
</comment>
<protein>
    <submittedName>
        <fullName evidence="3 4">Uncharacterized protein</fullName>
    </submittedName>
</protein>
<evidence type="ECO:0000313" key="4">
    <source>
        <dbReference type="EnsemblPlants" id="Pp3c7_26870V3.1"/>
    </source>
</evidence>
<reference evidence="3 5" key="1">
    <citation type="journal article" date="2008" name="Science">
        <title>The Physcomitrella genome reveals evolutionary insights into the conquest of land by plants.</title>
        <authorList>
            <person name="Rensing S."/>
            <person name="Lang D."/>
            <person name="Zimmer A."/>
            <person name="Terry A."/>
            <person name="Salamov A."/>
            <person name="Shapiro H."/>
            <person name="Nishiyama T."/>
            <person name="Perroud P.-F."/>
            <person name="Lindquist E."/>
            <person name="Kamisugi Y."/>
            <person name="Tanahashi T."/>
            <person name="Sakakibara K."/>
            <person name="Fujita T."/>
            <person name="Oishi K."/>
            <person name="Shin-I T."/>
            <person name="Kuroki Y."/>
            <person name="Toyoda A."/>
            <person name="Suzuki Y."/>
            <person name="Hashimoto A."/>
            <person name="Yamaguchi K."/>
            <person name="Sugano A."/>
            <person name="Kohara Y."/>
            <person name="Fujiyama A."/>
            <person name="Anterola A."/>
            <person name="Aoki S."/>
            <person name="Ashton N."/>
            <person name="Barbazuk W.B."/>
            <person name="Barker E."/>
            <person name="Bennetzen J."/>
            <person name="Bezanilla M."/>
            <person name="Blankenship R."/>
            <person name="Cho S.H."/>
            <person name="Dutcher S."/>
            <person name="Estelle M."/>
            <person name="Fawcett J.A."/>
            <person name="Gundlach H."/>
            <person name="Hanada K."/>
            <person name="Heyl A."/>
            <person name="Hicks K.A."/>
            <person name="Hugh J."/>
            <person name="Lohr M."/>
            <person name="Mayer K."/>
            <person name="Melkozernov A."/>
            <person name="Murata T."/>
            <person name="Nelson D."/>
            <person name="Pils B."/>
            <person name="Prigge M."/>
            <person name="Reiss B."/>
            <person name="Renner T."/>
            <person name="Rombauts S."/>
            <person name="Rushton P."/>
            <person name="Sanderfoot A."/>
            <person name="Schween G."/>
            <person name="Shiu S.-H."/>
            <person name="Stueber K."/>
            <person name="Theodoulou F.L."/>
            <person name="Tu H."/>
            <person name="Van de Peer Y."/>
            <person name="Verrier P.J."/>
            <person name="Waters E."/>
            <person name="Wood A."/>
            <person name="Yang L."/>
            <person name="Cove D."/>
            <person name="Cuming A."/>
            <person name="Hasebe M."/>
            <person name="Lucas S."/>
            <person name="Mishler D.B."/>
            <person name="Reski R."/>
            <person name="Grigoriev I."/>
            <person name="Quatrano R.S."/>
            <person name="Boore J.L."/>
        </authorList>
    </citation>
    <scope>NUCLEOTIDE SEQUENCE [LARGE SCALE GENOMIC DNA]</scope>
    <source>
        <strain evidence="4 5">cv. Gransden 2004</strain>
    </source>
</reference>
<name>A0A2K1KD84_PHYPA</name>
<dbReference type="RefSeq" id="XP_024380385.1">
    <property type="nucleotide sequence ID" value="XM_024524617.2"/>
</dbReference>
<evidence type="ECO:0000313" key="5">
    <source>
        <dbReference type="Proteomes" id="UP000006727"/>
    </source>
</evidence>
<dbReference type="Gramene" id="Pp3c7_26870V3.2">
    <property type="protein sequence ID" value="Pp3c7_26870V3.2"/>
    <property type="gene ID" value="Pp3c7_26870"/>
</dbReference>
<dbReference type="Gramene" id="Pp3c7_26870V3.1">
    <property type="protein sequence ID" value="Pp3c7_26870V3.1"/>
    <property type="gene ID" value="Pp3c7_26870"/>
</dbReference>
<gene>
    <name evidence="4" type="primary">LOC112284629</name>
    <name evidence="3" type="ORF">PHYPA_010928</name>
</gene>
<dbReference type="InterPro" id="IPR050317">
    <property type="entry name" value="Plant_Fungal_Acyltransferase"/>
</dbReference>
<keyword evidence="5" id="KW-1185">Reference proteome</keyword>
<dbReference type="KEGG" id="ppp:112284629"/>
<dbReference type="InterPro" id="IPR023213">
    <property type="entry name" value="CAT-like_dom_sf"/>
</dbReference>